<feature type="region of interest" description="Disordered" evidence="1">
    <location>
        <begin position="23"/>
        <end position="72"/>
    </location>
</feature>
<evidence type="ECO:0000256" key="1">
    <source>
        <dbReference type="SAM" id="MobiDB-lite"/>
    </source>
</evidence>
<feature type="transmembrane region" description="Helical" evidence="2">
    <location>
        <begin position="189"/>
        <end position="208"/>
    </location>
</feature>
<feature type="transmembrane region" description="Helical" evidence="2">
    <location>
        <begin position="311"/>
        <end position="331"/>
    </location>
</feature>
<sequence>MAWRLLLSTTSCIRTLHTLKPSPPPLSYHGSSNNKLSPRRPPFHSTNSNSIVQSSSFRGPLAPRGVAPCRASKRDAAPEEGQLVRNAQQAALWAAEAAYIVWLFLLPYAPGDPVWAISSNTIHDLVGLSLNFFFVLPLLNSVGIHVIEGPVFHPMSEGLFNFVIAWTLLYAPLLFTDRRRDRFKGSLELLWGFQMFLTNTFLIPYMAIRLNDVETKNALPKPSGLASAMTRGAFLVGLIGGGVCLFSAVWSLFGRSDGDFGGIAERWEFLQTYIGSERFAYAFVWDICLYAIFQPWLIADNLQNVKTESVGVVRTLRFIPVVGLVAYLVSLDYDKVL</sequence>
<evidence type="ECO:0008006" key="5">
    <source>
        <dbReference type="Google" id="ProtNLM"/>
    </source>
</evidence>
<gene>
    <name evidence="3" type="ORF">M6B38_132150</name>
</gene>
<protein>
    <recommendedName>
        <fullName evidence="5">Transmembrane protein</fullName>
    </recommendedName>
</protein>
<dbReference type="PANTHER" id="PTHR36367">
    <property type="entry name" value="TRANSMEMBRANE PROTEIN"/>
    <property type="match status" value="1"/>
</dbReference>
<dbReference type="Proteomes" id="UP001140949">
    <property type="component" value="Unassembled WGS sequence"/>
</dbReference>
<evidence type="ECO:0000256" key="2">
    <source>
        <dbReference type="SAM" id="Phobius"/>
    </source>
</evidence>
<organism evidence="3 4">
    <name type="scientific">Iris pallida</name>
    <name type="common">Sweet iris</name>
    <dbReference type="NCBI Taxonomy" id="29817"/>
    <lineage>
        <taxon>Eukaryota</taxon>
        <taxon>Viridiplantae</taxon>
        <taxon>Streptophyta</taxon>
        <taxon>Embryophyta</taxon>
        <taxon>Tracheophyta</taxon>
        <taxon>Spermatophyta</taxon>
        <taxon>Magnoliopsida</taxon>
        <taxon>Liliopsida</taxon>
        <taxon>Asparagales</taxon>
        <taxon>Iridaceae</taxon>
        <taxon>Iridoideae</taxon>
        <taxon>Irideae</taxon>
        <taxon>Iris</taxon>
    </lineage>
</organism>
<feature type="transmembrane region" description="Helical" evidence="2">
    <location>
        <begin position="228"/>
        <end position="253"/>
    </location>
</feature>
<comment type="caution">
    <text evidence="3">The sequence shown here is derived from an EMBL/GenBank/DDBJ whole genome shotgun (WGS) entry which is preliminary data.</text>
</comment>
<feature type="transmembrane region" description="Helical" evidence="2">
    <location>
        <begin position="121"/>
        <end position="139"/>
    </location>
</feature>
<dbReference type="PANTHER" id="PTHR36367:SF2">
    <property type="entry name" value="TRANSMEMBRANE PROTEIN"/>
    <property type="match status" value="1"/>
</dbReference>
<feature type="transmembrane region" description="Helical" evidence="2">
    <location>
        <begin position="279"/>
        <end position="299"/>
    </location>
</feature>
<evidence type="ECO:0000313" key="4">
    <source>
        <dbReference type="Proteomes" id="UP001140949"/>
    </source>
</evidence>
<dbReference type="AlphaFoldDB" id="A0AAX6FRB3"/>
<keyword evidence="2" id="KW-0812">Transmembrane</keyword>
<keyword evidence="2" id="KW-1133">Transmembrane helix</keyword>
<name>A0AAX6FRB3_IRIPA</name>
<accession>A0AAX6FRB3</accession>
<keyword evidence="4" id="KW-1185">Reference proteome</keyword>
<keyword evidence="2" id="KW-0472">Membrane</keyword>
<feature type="compositionally biased region" description="Low complexity" evidence="1">
    <location>
        <begin position="45"/>
        <end position="56"/>
    </location>
</feature>
<reference evidence="3" key="1">
    <citation type="journal article" date="2023" name="GigaByte">
        <title>Genome assembly of the bearded iris, Iris pallida Lam.</title>
        <authorList>
            <person name="Bruccoleri R.E."/>
            <person name="Oakeley E.J."/>
            <person name="Faust A.M.E."/>
            <person name="Altorfer M."/>
            <person name="Dessus-Babus S."/>
            <person name="Burckhardt D."/>
            <person name="Oertli M."/>
            <person name="Naumann U."/>
            <person name="Petersen F."/>
            <person name="Wong J."/>
        </authorList>
    </citation>
    <scope>NUCLEOTIDE SEQUENCE</scope>
    <source>
        <strain evidence="3">GSM-AAB239-AS_SAM_17_03QT</strain>
    </source>
</reference>
<feature type="transmembrane region" description="Helical" evidence="2">
    <location>
        <begin position="159"/>
        <end position="177"/>
    </location>
</feature>
<evidence type="ECO:0000313" key="3">
    <source>
        <dbReference type="EMBL" id="KAJ6818837.1"/>
    </source>
</evidence>
<reference evidence="3" key="2">
    <citation type="submission" date="2023-04" db="EMBL/GenBank/DDBJ databases">
        <authorList>
            <person name="Bruccoleri R.E."/>
            <person name="Oakeley E.J."/>
            <person name="Faust A.-M."/>
            <person name="Dessus-Babus S."/>
            <person name="Altorfer M."/>
            <person name="Burckhardt D."/>
            <person name="Oertli M."/>
            <person name="Naumann U."/>
            <person name="Petersen F."/>
            <person name="Wong J."/>
        </authorList>
    </citation>
    <scope>NUCLEOTIDE SEQUENCE</scope>
    <source>
        <strain evidence="3">GSM-AAB239-AS_SAM_17_03QT</strain>
        <tissue evidence="3">Leaf</tissue>
    </source>
</reference>
<proteinExistence type="predicted"/>
<dbReference type="EMBL" id="JANAVB010026893">
    <property type="protein sequence ID" value="KAJ6818837.1"/>
    <property type="molecule type" value="Genomic_DNA"/>
</dbReference>